<protein>
    <recommendedName>
        <fullName evidence="1">Apple domain-containing protein</fullName>
    </recommendedName>
</protein>
<organism evidence="2">
    <name type="scientific">Loa loa</name>
    <name type="common">Eye worm</name>
    <name type="synonym">Filaria loa</name>
    <dbReference type="NCBI Taxonomy" id="7209"/>
    <lineage>
        <taxon>Eukaryota</taxon>
        <taxon>Metazoa</taxon>
        <taxon>Ecdysozoa</taxon>
        <taxon>Nematoda</taxon>
        <taxon>Chromadorea</taxon>
        <taxon>Rhabditida</taxon>
        <taxon>Spirurina</taxon>
        <taxon>Spiruromorpha</taxon>
        <taxon>Filarioidea</taxon>
        <taxon>Onchocercidae</taxon>
        <taxon>Loa</taxon>
    </lineage>
</organism>
<dbReference type="PROSITE" id="PS50948">
    <property type="entry name" value="PAN"/>
    <property type="match status" value="2"/>
</dbReference>
<dbReference type="OrthoDB" id="5837928at2759"/>
<dbReference type="OMA" id="REGHYIN"/>
<feature type="domain" description="Apple" evidence="1">
    <location>
        <begin position="167"/>
        <end position="226"/>
    </location>
</feature>
<dbReference type="AlphaFoldDB" id="A0A1S0U513"/>
<dbReference type="InterPro" id="IPR003609">
    <property type="entry name" value="Pan_app"/>
</dbReference>
<dbReference type="Pfam" id="PF00024">
    <property type="entry name" value="PAN_1"/>
    <property type="match status" value="1"/>
</dbReference>
<dbReference type="GeneID" id="9940550"/>
<dbReference type="RefSeq" id="XP_020303395.1">
    <property type="nucleotide sequence ID" value="XM_020446240.1"/>
</dbReference>
<dbReference type="CTD" id="9940550"/>
<proteinExistence type="predicted"/>
<evidence type="ECO:0000259" key="1">
    <source>
        <dbReference type="PROSITE" id="PS50948"/>
    </source>
</evidence>
<feature type="domain" description="Apple" evidence="1">
    <location>
        <begin position="13"/>
        <end position="96"/>
    </location>
</feature>
<evidence type="ECO:0000313" key="2">
    <source>
        <dbReference type="EMBL" id="EFO25325.2"/>
    </source>
</evidence>
<dbReference type="Gene3D" id="3.50.4.10">
    <property type="entry name" value="Hepatocyte Growth Factor"/>
    <property type="match status" value="1"/>
</dbReference>
<gene>
    <name evidence="2" type="ORF">LOAG_03163</name>
</gene>
<reference evidence="2" key="1">
    <citation type="submission" date="2012-04" db="EMBL/GenBank/DDBJ databases">
        <title>The Genome Sequence of Loa loa.</title>
        <authorList>
            <consortium name="The Broad Institute Genome Sequencing Platform"/>
            <consortium name="Broad Institute Genome Sequencing Center for Infectious Disease"/>
            <person name="Nutman T.B."/>
            <person name="Fink D.L."/>
            <person name="Russ C."/>
            <person name="Young S."/>
            <person name="Zeng Q."/>
            <person name="Gargeya S."/>
            <person name="Alvarado L."/>
            <person name="Berlin A."/>
            <person name="Chapman S.B."/>
            <person name="Chen Z."/>
            <person name="Freedman E."/>
            <person name="Gellesch M."/>
            <person name="Goldberg J."/>
            <person name="Griggs A."/>
            <person name="Gujja S."/>
            <person name="Heilman E.R."/>
            <person name="Heiman D."/>
            <person name="Howarth C."/>
            <person name="Mehta T."/>
            <person name="Neiman D."/>
            <person name="Pearson M."/>
            <person name="Roberts A."/>
            <person name="Saif S."/>
            <person name="Shea T."/>
            <person name="Shenoy N."/>
            <person name="Sisk P."/>
            <person name="Stolte C."/>
            <person name="Sykes S."/>
            <person name="White J."/>
            <person name="Yandava C."/>
            <person name="Haas B."/>
            <person name="Henn M.R."/>
            <person name="Nusbaum C."/>
            <person name="Birren B."/>
        </authorList>
    </citation>
    <scope>NUCLEOTIDE SEQUENCE [LARGE SCALE GENOMIC DNA]</scope>
</reference>
<accession>A0A1S0U513</accession>
<name>A0A1S0U513_LOALO</name>
<dbReference type="InParanoid" id="A0A1S0U513"/>
<dbReference type="KEGG" id="loa:LOAG_03163"/>
<dbReference type="EMBL" id="JH712126">
    <property type="protein sequence ID" value="EFO25325.2"/>
    <property type="molecule type" value="Genomic_DNA"/>
</dbReference>
<sequence>MVKVTICSFGRECPDDQLWVYVNVTESDREEYHINRTRASSLFECTRKCYNDPRCFSLKYREADSSGCVLTGFGSESCHKIISVPTTKIKYDIKTLITIDCIKCKLTKQFNSKELKTSSEPNDNNELSFSFSGEPFNDTALQSLLTLGNTIASVSGTDACQPEAMRCHEDIWFIAEEETNSATSDFLEVITTANSVRECAEKCFDSCCKTWNFLVAKKKKVNNNIY</sequence>